<gene>
    <name evidence="2" type="ORF">PYX00_011189</name>
</gene>
<evidence type="ECO:0000313" key="2">
    <source>
        <dbReference type="EMBL" id="KAL0265522.1"/>
    </source>
</evidence>
<organism evidence="2">
    <name type="scientific">Menopon gallinae</name>
    <name type="common">poultry shaft louse</name>
    <dbReference type="NCBI Taxonomy" id="328185"/>
    <lineage>
        <taxon>Eukaryota</taxon>
        <taxon>Metazoa</taxon>
        <taxon>Ecdysozoa</taxon>
        <taxon>Arthropoda</taxon>
        <taxon>Hexapoda</taxon>
        <taxon>Insecta</taxon>
        <taxon>Pterygota</taxon>
        <taxon>Neoptera</taxon>
        <taxon>Paraneoptera</taxon>
        <taxon>Psocodea</taxon>
        <taxon>Troctomorpha</taxon>
        <taxon>Phthiraptera</taxon>
        <taxon>Amblycera</taxon>
        <taxon>Menoponidae</taxon>
        <taxon>Menopon</taxon>
    </lineage>
</organism>
<feature type="region of interest" description="Disordered" evidence="1">
    <location>
        <begin position="65"/>
        <end position="103"/>
    </location>
</feature>
<feature type="compositionally biased region" description="Basic and acidic residues" evidence="1">
    <location>
        <begin position="65"/>
        <end position="75"/>
    </location>
</feature>
<protein>
    <submittedName>
        <fullName evidence="2">Uncharacterized protein</fullName>
    </submittedName>
</protein>
<name>A0AAW2H741_9NEOP</name>
<comment type="caution">
    <text evidence="2">The sequence shown here is derived from an EMBL/GenBank/DDBJ whole genome shotgun (WGS) entry which is preliminary data.</text>
</comment>
<accession>A0AAW2H741</accession>
<reference evidence="2" key="1">
    <citation type="journal article" date="2024" name="Gigascience">
        <title>Chromosome-level genome of the poultry shaft louse Menopon gallinae provides insight into the host-switching and adaptive evolution of parasitic lice.</title>
        <authorList>
            <person name="Xu Y."/>
            <person name="Ma L."/>
            <person name="Liu S."/>
            <person name="Liang Y."/>
            <person name="Liu Q."/>
            <person name="He Z."/>
            <person name="Tian L."/>
            <person name="Duan Y."/>
            <person name="Cai W."/>
            <person name="Li H."/>
            <person name="Song F."/>
        </authorList>
    </citation>
    <scope>NUCLEOTIDE SEQUENCE</scope>
    <source>
        <strain evidence="2">Cailab_2023a</strain>
    </source>
</reference>
<feature type="compositionally biased region" description="Basic and acidic residues" evidence="1">
    <location>
        <begin position="86"/>
        <end position="100"/>
    </location>
</feature>
<dbReference type="EMBL" id="JARGDH010000012">
    <property type="protein sequence ID" value="KAL0265522.1"/>
    <property type="molecule type" value="Genomic_DNA"/>
</dbReference>
<evidence type="ECO:0000256" key="1">
    <source>
        <dbReference type="SAM" id="MobiDB-lite"/>
    </source>
</evidence>
<dbReference type="AlphaFoldDB" id="A0AAW2H741"/>
<proteinExistence type="predicted"/>
<sequence length="127" mass="13731">MVRKSRTDRIGGEGEENKAKQLASSLHIIFGDKGMPSGRAPRSEVPGGSTEIKCFRCIGQIEPLSKKQGDFRDPDQNVLVDGGDSGPKDGAEQERTERSYTRAQATCIASKRRRGSGRRAGRISIAG</sequence>